<sequence>MIAPPAADRAVDVPRQPVADPMRVLLGNGLMFLLPALVLTTPDSLTVVQAVMLVAVLAAGRARWAAIWRLHGRAVRWIAFGFVGYFLVSLLRLAVFEHPLRTLDGPFRLLLSLSCIAFVCLYRPRQRWFWLGMCVGAIGAGVVALAEWQLAGVDRVEGFTHHAITFGDLAVALGVMALCSLSEWRGGRWGWLPVAALVCGLAASVLSGSRGGWVGLLLVVPPLLHYGSAVHGRRIVHAVLAVLALCVVAYFVPATSIERRTMDAVHEVQRWFAVNDATTHVGVRLELWKASWMMISEHPWLGVGRDNFFTALNALHAEGRLQASPALVYSSSHNDLIHTLATGGLLDFSLLLVMYLAPLLFFLRVLAQPGSEGRTAALAGMSLVVCYFGFGQTEVMFWLMMPKIFYGMMVCVLAGLCLTAGPSPLKR</sequence>
<gene>
    <name evidence="7" type="ORF">E7V67_021995</name>
</gene>
<dbReference type="PANTHER" id="PTHR37422">
    <property type="entry name" value="TEICHURONIC ACID BIOSYNTHESIS PROTEIN TUAE"/>
    <property type="match status" value="1"/>
</dbReference>
<feature type="domain" description="O-antigen ligase-related" evidence="6">
    <location>
        <begin position="195"/>
        <end position="346"/>
    </location>
</feature>
<feature type="transmembrane region" description="Helical" evidence="5">
    <location>
        <begin position="163"/>
        <end position="182"/>
    </location>
</feature>
<feature type="transmembrane region" description="Helical" evidence="5">
    <location>
        <begin position="336"/>
        <end position="363"/>
    </location>
</feature>
<evidence type="ECO:0000256" key="3">
    <source>
        <dbReference type="ARBA" id="ARBA00022989"/>
    </source>
</evidence>
<evidence type="ECO:0000259" key="6">
    <source>
        <dbReference type="Pfam" id="PF04932"/>
    </source>
</evidence>
<keyword evidence="4 5" id="KW-0472">Membrane</keyword>
<evidence type="ECO:0000256" key="5">
    <source>
        <dbReference type="SAM" id="Phobius"/>
    </source>
</evidence>
<organism evidence="7 8">
    <name type="scientific">[Empedobacter] haloabium</name>
    <dbReference type="NCBI Taxonomy" id="592317"/>
    <lineage>
        <taxon>Bacteria</taxon>
        <taxon>Pseudomonadati</taxon>
        <taxon>Pseudomonadota</taxon>
        <taxon>Betaproteobacteria</taxon>
        <taxon>Burkholderiales</taxon>
        <taxon>Oxalobacteraceae</taxon>
        <taxon>Telluria group</taxon>
        <taxon>Telluria group incertae sedis</taxon>
    </lineage>
</organism>
<dbReference type="Pfam" id="PF04932">
    <property type="entry name" value="Wzy_C"/>
    <property type="match status" value="1"/>
</dbReference>
<keyword evidence="7" id="KW-0436">Ligase</keyword>
<keyword evidence="2 5" id="KW-0812">Transmembrane</keyword>
<feature type="transmembrane region" description="Helical" evidence="5">
    <location>
        <begin position="189"/>
        <end position="206"/>
    </location>
</feature>
<feature type="transmembrane region" description="Helical" evidence="5">
    <location>
        <begin position="74"/>
        <end position="93"/>
    </location>
</feature>
<proteinExistence type="predicted"/>
<feature type="transmembrane region" description="Helical" evidence="5">
    <location>
        <begin position="21"/>
        <end position="39"/>
    </location>
</feature>
<dbReference type="InterPro" id="IPR051533">
    <property type="entry name" value="WaaL-like"/>
</dbReference>
<evidence type="ECO:0000313" key="7">
    <source>
        <dbReference type="EMBL" id="WUR12348.1"/>
    </source>
</evidence>
<feature type="transmembrane region" description="Helical" evidence="5">
    <location>
        <begin position="129"/>
        <end position="151"/>
    </location>
</feature>
<feature type="transmembrane region" description="Helical" evidence="5">
    <location>
        <begin position="235"/>
        <end position="252"/>
    </location>
</feature>
<feature type="transmembrane region" description="Helical" evidence="5">
    <location>
        <begin position="375"/>
        <end position="392"/>
    </location>
</feature>
<evidence type="ECO:0000256" key="1">
    <source>
        <dbReference type="ARBA" id="ARBA00004141"/>
    </source>
</evidence>
<feature type="transmembrane region" description="Helical" evidence="5">
    <location>
        <begin position="45"/>
        <end position="62"/>
    </location>
</feature>
<dbReference type="GO" id="GO:0016874">
    <property type="term" value="F:ligase activity"/>
    <property type="evidence" value="ECO:0007669"/>
    <property type="project" value="UniProtKB-KW"/>
</dbReference>
<feature type="transmembrane region" description="Helical" evidence="5">
    <location>
        <begin position="105"/>
        <end position="122"/>
    </location>
</feature>
<name>A0ABZ1UJJ6_9BURK</name>
<comment type="subcellular location">
    <subcellularLocation>
        <location evidence="1">Membrane</location>
        <topology evidence="1">Multi-pass membrane protein</topology>
    </subcellularLocation>
</comment>
<evidence type="ECO:0000313" key="8">
    <source>
        <dbReference type="Proteomes" id="UP000321323"/>
    </source>
</evidence>
<dbReference type="PANTHER" id="PTHR37422:SF23">
    <property type="entry name" value="TEICHURONIC ACID BIOSYNTHESIS PROTEIN TUAE"/>
    <property type="match status" value="1"/>
</dbReference>
<dbReference type="Proteomes" id="UP000321323">
    <property type="component" value="Chromosome"/>
</dbReference>
<accession>A0ABZ1UJJ6</accession>
<evidence type="ECO:0000256" key="4">
    <source>
        <dbReference type="ARBA" id="ARBA00023136"/>
    </source>
</evidence>
<keyword evidence="3 5" id="KW-1133">Transmembrane helix</keyword>
<evidence type="ECO:0000256" key="2">
    <source>
        <dbReference type="ARBA" id="ARBA00022692"/>
    </source>
</evidence>
<keyword evidence="8" id="KW-1185">Reference proteome</keyword>
<dbReference type="EMBL" id="CP136508">
    <property type="protein sequence ID" value="WUR12348.1"/>
    <property type="molecule type" value="Genomic_DNA"/>
</dbReference>
<protein>
    <submittedName>
        <fullName evidence="7">O-antigen ligase</fullName>
    </submittedName>
</protein>
<dbReference type="InterPro" id="IPR007016">
    <property type="entry name" value="O-antigen_ligase-rel_domated"/>
</dbReference>
<reference evidence="7 8" key="1">
    <citation type="journal article" date="2019" name="Int. J. Syst. Evol. Microbiol.">
        <title>The Draft Whole-Genome Sequence of the Antibiotic Producer Empedobacter haloabium ATCC 31962 Provides Indications for Its Taxonomic Reclassification.</title>
        <authorList>
            <person name="Miess H."/>
            <person name="Arlt P."/>
            <person name="Apel A.K."/>
            <person name="Weber T."/>
            <person name="Nieselt K."/>
            <person name="Hanssen F."/>
            <person name="Czemmel S."/>
            <person name="Nahnsen S."/>
            <person name="Gross H."/>
        </authorList>
    </citation>
    <scope>NUCLEOTIDE SEQUENCE [LARGE SCALE GENOMIC DNA]</scope>
    <source>
        <strain evidence="7 8">ATCC 31962</strain>
    </source>
</reference>
<feature type="transmembrane region" description="Helical" evidence="5">
    <location>
        <begin position="212"/>
        <end position="228"/>
    </location>
</feature>
<feature type="transmembrane region" description="Helical" evidence="5">
    <location>
        <begin position="404"/>
        <end position="421"/>
    </location>
</feature>